<dbReference type="Gene3D" id="3.55.50.30">
    <property type="match status" value="1"/>
</dbReference>
<dbReference type="RefSeq" id="WP_150031982.1">
    <property type="nucleotide sequence ID" value="NZ_VWSH01000001.1"/>
</dbReference>
<keyword evidence="1" id="KW-0472">Membrane</keyword>
<evidence type="ECO:0000313" key="4">
    <source>
        <dbReference type="EMBL" id="KAA5537406.1"/>
    </source>
</evidence>
<dbReference type="Pfam" id="PF16344">
    <property type="entry name" value="FecR_C"/>
    <property type="match status" value="1"/>
</dbReference>
<dbReference type="InterPro" id="IPR032508">
    <property type="entry name" value="FecR_C"/>
</dbReference>
<dbReference type="EMBL" id="VWSH01000001">
    <property type="protein sequence ID" value="KAA5537406.1"/>
    <property type="molecule type" value="Genomic_DNA"/>
</dbReference>
<feature type="transmembrane region" description="Helical" evidence="1">
    <location>
        <begin position="96"/>
        <end position="114"/>
    </location>
</feature>
<dbReference type="InterPro" id="IPR006860">
    <property type="entry name" value="FecR"/>
</dbReference>
<evidence type="ECO:0000313" key="5">
    <source>
        <dbReference type="Proteomes" id="UP000323632"/>
    </source>
</evidence>
<evidence type="ECO:0000259" key="3">
    <source>
        <dbReference type="Pfam" id="PF16344"/>
    </source>
</evidence>
<dbReference type="PANTHER" id="PTHR30273:SF2">
    <property type="entry name" value="PROTEIN FECR"/>
    <property type="match status" value="1"/>
</dbReference>
<keyword evidence="1" id="KW-0812">Transmembrane</keyword>
<dbReference type="PANTHER" id="PTHR30273">
    <property type="entry name" value="PERIPLASMIC SIGNAL SENSOR AND SIGMA FACTOR ACTIVATOR FECR-RELATED"/>
    <property type="match status" value="1"/>
</dbReference>
<keyword evidence="5" id="KW-1185">Reference proteome</keyword>
<dbReference type="PIRSF" id="PIRSF018266">
    <property type="entry name" value="FecR"/>
    <property type="match status" value="1"/>
</dbReference>
<dbReference type="Gene3D" id="2.60.120.1440">
    <property type="match status" value="1"/>
</dbReference>
<dbReference type="Pfam" id="PF04773">
    <property type="entry name" value="FecR"/>
    <property type="match status" value="1"/>
</dbReference>
<dbReference type="InterPro" id="IPR012373">
    <property type="entry name" value="Ferrdict_sens_TM"/>
</dbReference>
<proteinExistence type="predicted"/>
<protein>
    <submittedName>
        <fullName evidence="4">FecR family protein</fullName>
    </submittedName>
</protein>
<reference evidence="4 5" key="1">
    <citation type="submission" date="2019-09" db="EMBL/GenBank/DDBJ databases">
        <title>Genome sequence and assembly of Taibaiella sp.</title>
        <authorList>
            <person name="Chhetri G."/>
        </authorList>
    </citation>
    <scope>NUCLEOTIDE SEQUENCE [LARGE SCALE GENOMIC DNA]</scope>
    <source>
        <strain evidence="4 5">KVB11</strain>
    </source>
</reference>
<feature type="domain" description="Protein FecR C-terminal" evidence="3">
    <location>
        <begin position="259"/>
        <end position="321"/>
    </location>
</feature>
<sequence length="323" mass="37218">MKTNEQMDELLIKQLLNETTSDENQTVNTWRAANLENEKYYQDFRTIWNASKNLQSEKEIDENEAWKRFKARASANEQSDVIPFVHEKKRLNWMRVAAAFIIIAGGLFGMNVLFRDKEITLASENEVRVERLPDGSVITLNKHSSLVYSKDFNEKTREVTLNGEAFFDVAPNKQKPFDIKVGKVNVHVVGTSFNVKADSMETAVIVETGVVKVSMDKESVKLLPKEKVIIPRNATKLKVDKNNDLLYNYYRTKTFECFNTPLYELVDALNKTYDVQIIIANDKIRNLPYSSTFKNESLTDILKVITETYNLSIEQRDGRIILK</sequence>
<organism evidence="4 5">
    <name type="scientific">Taibaiella lutea</name>
    <dbReference type="NCBI Taxonomy" id="2608001"/>
    <lineage>
        <taxon>Bacteria</taxon>
        <taxon>Pseudomonadati</taxon>
        <taxon>Bacteroidota</taxon>
        <taxon>Chitinophagia</taxon>
        <taxon>Chitinophagales</taxon>
        <taxon>Chitinophagaceae</taxon>
        <taxon>Taibaiella</taxon>
    </lineage>
</organism>
<comment type="caution">
    <text evidence="4">The sequence shown here is derived from an EMBL/GenBank/DDBJ whole genome shotgun (WGS) entry which is preliminary data.</text>
</comment>
<feature type="domain" description="FecR protein" evidence="2">
    <location>
        <begin position="125"/>
        <end position="212"/>
    </location>
</feature>
<keyword evidence="1" id="KW-1133">Transmembrane helix</keyword>
<name>A0A5M6CR16_9BACT</name>
<accession>A0A5M6CR16</accession>
<dbReference type="AlphaFoldDB" id="A0A5M6CR16"/>
<gene>
    <name evidence="4" type="ORF">F0919_06945</name>
</gene>
<evidence type="ECO:0000259" key="2">
    <source>
        <dbReference type="Pfam" id="PF04773"/>
    </source>
</evidence>
<evidence type="ECO:0000256" key="1">
    <source>
        <dbReference type="SAM" id="Phobius"/>
    </source>
</evidence>
<dbReference type="GO" id="GO:0016989">
    <property type="term" value="F:sigma factor antagonist activity"/>
    <property type="evidence" value="ECO:0007669"/>
    <property type="project" value="TreeGrafter"/>
</dbReference>
<dbReference type="Proteomes" id="UP000323632">
    <property type="component" value="Unassembled WGS sequence"/>
</dbReference>